<dbReference type="HOGENOM" id="CLU_034174_1_0_1"/>
<comment type="caution">
    <text evidence="2">The sequence shown here is derived from an EMBL/GenBank/DDBJ whole genome shotgun (WGS) entry which is preliminary data.</text>
</comment>
<feature type="compositionally biased region" description="Basic and acidic residues" evidence="1">
    <location>
        <begin position="17"/>
        <end position="28"/>
    </location>
</feature>
<dbReference type="PANTHER" id="PTHR38407">
    <property type="entry name" value="PROTEIN IVY1"/>
    <property type="match status" value="1"/>
</dbReference>
<dbReference type="GO" id="GO:0000329">
    <property type="term" value="C:fungal-type vacuole membrane"/>
    <property type="evidence" value="ECO:0007669"/>
    <property type="project" value="InterPro"/>
</dbReference>
<feature type="compositionally biased region" description="Low complexity" evidence="1">
    <location>
        <begin position="354"/>
        <end position="377"/>
    </location>
</feature>
<dbReference type="GO" id="GO:0005543">
    <property type="term" value="F:phospholipid binding"/>
    <property type="evidence" value="ECO:0007669"/>
    <property type="project" value="InterPro"/>
</dbReference>
<keyword evidence="3" id="KW-1185">Reference proteome</keyword>
<feature type="region of interest" description="Disordered" evidence="1">
    <location>
        <begin position="1"/>
        <end position="34"/>
    </location>
</feature>
<dbReference type="InterPro" id="IPR027267">
    <property type="entry name" value="AH/BAR_dom_sf"/>
</dbReference>
<dbReference type="Gene3D" id="1.20.1270.60">
    <property type="entry name" value="Arfaptin homology (AH) domain/BAR domain"/>
    <property type="match status" value="1"/>
</dbReference>
<sequence length="474" mass="52364">MPGDNNEQVQGSPSSDQRLKVDWDDGNHYDVSPNRYAPHLSEFYPLVNNKKPVTSSVVSDDNDHLNDMNHLRSSKVYSKARRASSIASGTSTINDLQTLITRRDVKETQEALSTLFRNSNAYSDSLLKTSQNGAEIAHSLENIAKLKGCNDETAEKLLSASGLFYLLSNHQLIMSKYFNDLLGDSLIDEIDEFELQTKIMENKFKVQSKEQSLKLKLQERHNFDISKRKIRNLISYRESLSSLQARLDQLETLKHDFYMDSYELVENTCSKVLNKVATVSRAQVEISENIARKGWSGGGLDELLCDADDPFSKKTNGPCETADGDEGTGAGEEYISDEGNRGDDIVLNELLEGTSRPSTSKTSLPKSKYSSTSSTPPHDNSNTNMEGVRNESSDGGQNNDDDNGGDNGDKGDDDDENADNLMGAENSFSLPPTRNSDEETTDTLRQLSIKNGPGNDSGDHDSDSDGIRDRSSNI</sequence>
<proteinExistence type="predicted"/>
<evidence type="ECO:0000256" key="1">
    <source>
        <dbReference type="SAM" id="MobiDB-lite"/>
    </source>
</evidence>
<dbReference type="EMBL" id="ALIE01000153">
    <property type="protein sequence ID" value="EJS42315.1"/>
    <property type="molecule type" value="Genomic_DNA"/>
</dbReference>
<feature type="compositionally biased region" description="Basic and acidic residues" evidence="1">
    <location>
        <begin position="457"/>
        <end position="474"/>
    </location>
</feature>
<accession>J8PJL7</accession>
<dbReference type="Proteomes" id="UP000006968">
    <property type="component" value="Chromosome XIII"/>
</dbReference>
<dbReference type="AlphaFoldDB" id="J8PJL7"/>
<gene>
    <name evidence="2" type="ORF">SU7_2623</name>
</gene>
<dbReference type="PANTHER" id="PTHR38407:SF1">
    <property type="entry name" value="PROTEIN IVY1"/>
    <property type="match status" value="1"/>
</dbReference>
<organism evidence="2 3">
    <name type="scientific">Saccharomyces arboricola (strain H-6 / AS 2.3317 / CBS 10644)</name>
    <name type="common">Yeast</name>
    <dbReference type="NCBI Taxonomy" id="1160507"/>
    <lineage>
        <taxon>Eukaryota</taxon>
        <taxon>Fungi</taxon>
        <taxon>Dikarya</taxon>
        <taxon>Ascomycota</taxon>
        <taxon>Saccharomycotina</taxon>
        <taxon>Saccharomycetes</taxon>
        <taxon>Saccharomycetales</taxon>
        <taxon>Saccharomycetaceae</taxon>
        <taxon>Saccharomyces</taxon>
    </lineage>
</organism>
<feature type="region of interest" description="Disordered" evidence="1">
    <location>
        <begin position="311"/>
        <end position="474"/>
    </location>
</feature>
<dbReference type="OrthoDB" id="5594612at2759"/>
<protein>
    <submittedName>
        <fullName evidence="2">Ivy1p</fullName>
    </submittedName>
</protein>
<feature type="compositionally biased region" description="Polar residues" evidence="1">
    <location>
        <begin position="1"/>
        <end position="16"/>
    </location>
</feature>
<evidence type="ECO:0000313" key="2">
    <source>
        <dbReference type="EMBL" id="EJS42315.1"/>
    </source>
</evidence>
<reference evidence="2 3" key="1">
    <citation type="journal article" date="2013" name="BMC Genomics">
        <title>High quality de novo sequencing and assembly of the Saccharomyces arboricolus genome.</title>
        <authorList>
            <person name="Liti G."/>
            <person name="Nguyen Ba A.N."/>
            <person name="Blythe M."/>
            <person name="Mueller C.A."/>
            <person name="Bergstroem A."/>
            <person name="Cubillos F.A."/>
            <person name="Dafhnis-Calas F."/>
            <person name="Khoshraftar S."/>
            <person name="Malla S."/>
            <person name="Mehta N."/>
            <person name="Siow C.C."/>
            <person name="Warringer J."/>
            <person name="Moses A.M."/>
            <person name="Louis E.J."/>
            <person name="Nieduszynski C.A."/>
        </authorList>
    </citation>
    <scope>NUCLEOTIDE SEQUENCE [LARGE SCALE GENOMIC DNA]</scope>
    <source>
        <strain evidence="3">H-6 / AS 2.3317 / CBS 10644</strain>
    </source>
</reference>
<dbReference type="InterPro" id="IPR037470">
    <property type="entry name" value="IVY1"/>
</dbReference>
<dbReference type="FunFam" id="1.20.1270.60:FF:000088">
    <property type="entry name" value="Ivy1p"/>
    <property type="match status" value="1"/>
</dbReference>
<evidence type="ECO:0000313" key="3">
    <source>
        <dbReference type="Proteomes" id="UP000006968"/>
    </source>
</evidence>
<dbReference type="GO" id="GO:0042144">
    <property type="term" value="P:vacuole fusion, non-autophagic"/>
    <property type="evidence" value="ECO:0007669"/>
    <property type="project" value="InterPro"/>
</dbReference>
<name>J8PJL7_SACAR</name>